<organism evidence="1 2">
    <name type="scientific">Lysobacter cavernae</name>
    <dbReference type="NCBI Taxonomy" id="1685901"/>
    <lineage>
        <taxon>Bacteria</taxon>
        <taxon>Pseudomonadati</taxon>
        <taxon>Pseudomonadota</taxon>
        <taxon>Gammaproteobacteria</taxon>
        <taxon>Lysobacterales</taxon>
        <taxon>Lysobacteraceae</taxon>
        <taxon>Lysobacter</taxon>
    </lineage>
</organism>
<protein>
    <recommendedName>
        <fullName evidence="3">Beta-barrel assembly machine subunit BamC</fullName>
    </recommendedName>
</protein>
<accession>A0ABV7RJH3</accession>
<evidence type="ECO:0000313" key="1">
    <source>
        <dbReference type="EMBL" id="MFC3549784.1"/>
    </source>
</evidence>
<dbReference type="Proteomes" id="UP001595740">
    <property type="component" value="Unassembled WGS sequence"/>
</dbReference>
<evidence type="ECO:0000313" key="2">
    <source>
        <dbReference type="Proteomes" id="UP001595740"/>
    </source>
</evidence>
<dbReference type="RefSeq" id="WP_386757074.1">
    <property type="nucleotide sequence ID" value="NZ_JBHRXK010000001.1"/>
</dbReference>
<keyword evidence="2" id="KW-1185">Reference proteome</keyword>
<name>A0ABV7RJH3_9GAMM</name>
<comment type="caution">
    <text evidence="1">The sequence shown here is derived from an EMBL/GenBank/DDBJ whole genome shotgun (WGS) entry which is preliminary data.</text>
</comment>
<reference evidence="2" key="1">
    <citation type="journal article" date="2019" name="Int. J. Syst. Evol. Microbiol.">
        <title>The Global Catalogue of Microorganisms (GCM) 10K type strain sequencing project: providing services to taxonomists for standard genome sequencing and annotation.</title>
        <authorList>
            <consortium name="The Broad Institute Genomics Platform"/>
            <consortium name="The Broad Institute Genome Sequencing Center for Infectious Disease"/>
            <person name="Wu L."/>
            <person name="Ma J."/>
        </authorList>
    </citation>
    <scope>NUCLEOTIDE SEQUENCE [LARGE SCALE GENOMIC DNA]</scope>
    <source>
        <strain evidence="2">KCTC 42875</strain>
    </source>
</reference>
<evidence type="ECO:0008006" key="3">
    <source>
        <dbReference type="Google" id="ProtNLM"/>
    </source>
</evidence>
<dbReference type="EMBL" id="JBHRXK010000001">
    <property type="protein sequence ID" value="MFC3549784.1"/>
    <property type="molecule type" value="Genomic_DNA"/>
</dbReference>
<sequence>MRSYVSMSRAAVAGLLLVGVVVGSGCSWFRKGNDLYAQSPETRPLEVPPDLDLPRTDTAVNVPVPAAVPGSTAPAATSIGFTMVGTRDEVFAKVGEALAAVQGVEVASSAQALGVYDVNYQGSNFLVRVAGADVGAYISAVDPRGLPAAGDAPKKLIDTLRTALVNE</sequence>
<proteinExistence type="predicted"/>
<gene>
    <name evidence="1" type="ORF">ACFOLC_02010</name>
</gene>
<dbReference type="PROSITE" id="PS51257">
    <property type="entry name" value="PROKAR_LIPOPROTEIN"/>
    <property type="match status" value="1"/>
</dbReference>